<dbReference type="AlphaFoldDB" id="K9TG43"/>
<feature type="transmembrane region" description="Helical" evidence="1">
    <location>
        <begin position="108"/>
        <end position="127"/>
    </location>
</feature>
<reference evidence="3 4" key="1">
    <citation type="submission" date="2012-06" db="EMBL/GenBank/DDBJ databases">
        <title>Finished chromosome of genome of Oscillatoria acuminata PCC 6304.</title>
        <authorList>
            <consortium name="US DOE Joint Genome Institute"/>
            <person name="Gugger M."/>
            <person name="Coursin T."/>
            <person name="Rippka R."/>
            <person name="Tandeau De Marsac N."/>
            <person name="Huntemann M."/>
            <person name="Wei C.-L."/>
            <person name="Han J."/>
            <person name="Detter J.C."/>
            <person name="Han C."/>
            <person name="Tapia R."/>
            <person name="Davenport K."/>
            <person name="Daligault H."/>
            <person name="Erkkila T."/>
            <person name="Gu W."/>
            <person name="Munk A.C.C."/>
            <person name="Teshima H."/>
            <person name="Xu Y."/>
            <person name="Chain P."/>
            <person name="Chen A."/>
            <person name="Krypides N."/>
            <person name="Mavromatis K."/>
            <person name="Markowitz V."/>
            <person name="Szeto E."/>
            <person name="Ivanova N."/>
            <person name="Mikhailova N."/>
            <person name="Ovchinnikova G."/>
            <person name="Pagani I."/>
            <person name="Pati A."/>
            <person name="Goodwin L."/>
            <person name="Peters L."/>
            <person name="Pitluck S."/>
            <person name="Woyke T."/>
            <person name="Kerfeld C."/>
        </authorList>
    </citation>
    <scope>NUCLEOTIDE SEQUENCE [LARGE SCALE GENOMIC DNA]</scope>
    <source>
        <strain evidence="3 4">PCC 6304</strain>
    </source>
</reference>
<gene>
    <name evidence="3" type="ORF">Oscil6304_1657</name>
</gene>
<dbReference type="KEGG" id="oac:Oscil6304_1657"/>
<feature type="transmembrane region" description="Helical" evidence="1">
    <location>
        <begin position="65"/>
        <end position="87"/>
    </location>
</feature>
<accession>K9TG43</accession>
<keyword evidence="1" id="KW-1133">Transmembrane helix</keyword>
<dbReference type="STRING" id="56110.Oscil6304_1657"/>
<evidence type="ECO:0000313" key="4">
    <source>
        <dbReference type="Proteomes" id="UP000010367"/>
    </source>
</evidence>
<feature type="transmembrane region" description="Helical" evidence="1">
    <location>
        <begin position="142"/>
        <end position="162"/>
    </location>
</feature>
<keyword evidence="4" id="KW-1185">Reference proteome</keyword>
<proteinExistence type="predicted"/>
<dbReference type="HOGENOM" id="CLU_120972_0_0_3"/>
<protein>
    <recommendedName>
        <fullName evidence="2">DUF1648 domain-containing protein</fullName>
    </recommendedName>
</protein>
<evidence type="ECO:0000256" key="1">
    <source>
        <dbReference type="SAM" id="Phobius"/>
    </source>
</evidence>
<dbReference type="Pfam" id="PF07853">
    <property type="entry name" value="DUF1648"/>
    <property type="match status" value="1"/>
</dbReference>
<name>K9TG43_9CYAN</name>
<organism evidence="3 4">
    <name type="scientific">Oscillatoria acuminata PCC 6304</name>
    <dbReference type="NCBI Taxonomy" id="56110"/>
    <lineage>
        <taxon>Bacteria</taxon>
        <taxon>Bacillati</taxon>
        <taxon>Cyanobacteriota</taxon>
        <taxon>Cyanophyceae</taxon>
        <taxon>Oscillatoriophycideae</taxon>
        <taxon>Oscillatoriales</taxon>
        <taxon>Oscillatoriaceae</taxon>
        <taxon>Oscillatoria</taxon>
    </lineage>
</organism>
<feature type="transmembrane region" description="Helical" evidence="1">
    <location>
        <begin position="20"/>
        <end position="41"/>
    </location>
</feature>
<dbReference type="eggNOG" id="COG4194">
    <property type="taxonomic scope" value="Bacteria"/>
</dbReference>
<keyword evidence="1" id="KW-0812">Transmembrane</keyword>
<feature type="domain" description="DUF1648" evidence="2">
    <location>
        <begin position="30"/>
        <end position="74"/>
    </location>
</feature>
<dbReference type="InterPro" id="IPR012867">
    <property type="entry name" value="DUF1648"/>
</dbReference>
<sequence>MKDPQQRPVIEAIAYSPLEIILEITALLGVVASLAIGLYYWQNLPGSVPLHFGITGEPDLWGPKLTFWLIPAIGVISYLSMTLTNFFPNTFNYPVPITPENIQNQYKIARKLLLWMKAELMGIILWIEWETIRVAMKKSPNLSIFYLLGFLGLLFLTIGFYLRQSYRDR</sequence>
<evidence type="ECO:0000313" key="3">
    <source>
        <dbReference type="EMBL" id="AFY81353.1"/>
    </source>
</evidence>
<dbReference type="InParanoid" id="K9TG43"/>
<keyword evidence="1" id="KW-0472">Membrane</keyword>
<evidence type="ECO:0000259" key="2">
    <source>
        <dbReference type="Pfam" id="PF07853"/>
    </source>
</evidence>
<dbReference type="Proteomes" id="UP000010367">
    <property type="component" value="Chromosome"/>
</dbReference>
<dbReference type="EMBL" id="CP003607">
    <property type="protein sequence ID" value="AFY81353.1"/>
    <property type="molecule type" value="Genomic_DNA"/>
</dbReference>
<dbReference type="OrthoDB" id="9808690at2"/>
<dbReference type="RefSeq" id="WP_015147997.1">
    <property type="nucleotide sequence ID" value="NC_019693.1"/>
</dbReference>